<dbReference type="PROSITE" id="PS51072">
    <property type="entry name" value="MHD"/>
    <property type="match status" value="1"/>
</dbReference>
<dbReference type="Pfam" id="PF00928">
    <property type="entry name" value="Adap_comp_sub"/>
    <property type="match status" value="1"/>
</dbReference>
<gene>
    <name evidence="7" type="ORF">SCF082_LOCUS14466</name>
</gene>
<dbReference type="InterPro" id="IPR011012">
    <property type="entry name" value="Longin-like_dom_sf"/>
</dbReference>
<dbReference type="CDD" id="cd14837">
    <property type="entry name" value="AP3_Mu_N"/>
    <property type="match status" value="1"/>
</dbReference>
<dbReference type="CDD" id="cd09252">
    <property type="entry name" value="AP-3_Mu3_Cterm"/>
    <property type="match status" value="1"/>
</dbReference>
<dbReference type="SUPFAM" id="SSF49447">
    <property type="entry name" value="Second domain of Mu2 adaptin subunit (ap50) of ap2 adaptor"/>
    <property type="match status" value="1"/>
</dbReference>
<feature type="domain" description="MHD" evidence="6">
    <location>
        <begin position="171"/>
        <end position="442"/>
    </location>
</feature>
<keyword evidence="3 5" id="KW-0653">Protein transport</keyword>
<sequence length="443" mass="49460">MPGNTHSEVLIEKHWRKVTNRTFVDLFLEEVSKCELPQDVLPVLSMSNLNMINVFRDKLFLLCTVAEEVQPLLVVEFLHRVLDTFADYFSNVDEVVIKENFSMVYQLLEEMCDNGIPFITESNALREMVVPPSISNRIAAVVSGKSNVAEELPDGTVSNIPWRRKGVHYNVNAIYLDIEEEIDCIMGPSGELVSCQVHGSLLCTSKLSGMPDLVVSFDDSRIMQDFFLHPCVRVSKFEKDRVLSFVPPDGKCSLIKYKVDPNVYSTKSAHRGASTRNFGSLPIPVYCRPQITYSDRVGHVEVVVGEKHVPGSFTNGTPNPSSSSSKSAVDEISVVIPFPRTVRSTDLKCTFGTVLSDETTKECRWTIGKLPRDGSTPKLSGTFTCLPESPPFEDALTVSMNFKLIDASVSKLTISEVSLYGETYQPYKYVRSVLRAGNFQIRT</sequence>
<keyword evidence="8" id="KW-1185">Reference proteome</keyword>
<proteinExistence type="inferred from homology"/>
<comment type="similarity">
    <text evidence="5">Belongs to the adaptor complexes medium subunit family.</text>
</comment>
<dbReference type="InterPro" id="IPR036168">
    <property type="entry name" value="AP2_Mu_C_sf"/>
</dbReference>
<accession>A0ABP0JYG9</accession>
<evidence type="ECO:0000256" key="4">
    <source>
        <dbReference type="ARBA" id="ARBA00023136"/>
    </source>
</evidence>
<comment type="subcellular location">
    <subcellularLocation>
        <location evidence="1">Endomembrane system</location>
    </subcellularLocation>
</comment>
<dbReference type="Pfam" id="PF01217">
    <property type="entry name" value="Clat_adaptor_s"/>
    <property type="match status" value="1"/>
</dbReference>
<evidence type="ECO:0000313" key="7">
    <source>
        <dbReference type="EMBL" id="CAK9019341.1"/>
    </source>
</evidence>
<keyword evidence="2 5" id="KW-0813">Transport</keyword>
<dbReference type="InterPro" id="IPR028565">
    <property type="entry name" value="MHD"/>
</dbReference>
<organism evidence="7 8">
    <name type="scientific">Durusdinium trenchii</name>
    <dbReference type="NCBI Taxonomy" id="1381693"/>
    <lineage>
        <taxon>Eukaryota</taxon>
        <taxon>Sar</taxon>
        <taxon>Alveolata</taxon>
        <taxon>Dinophyceae</taxon>
        <taxon>Suessiales</taxon>
        <taxon>Symbiodiniaceae</taxon>
        <taxon>Durusdinium</taxon>
    </lineage>
</organism>
<dbReference type="InterPro" id="IPR022775">
    <property type="entry name" value="AP_mu_sigma_su"/>
</dbReference>
<comment type="caution">
    <text evidence="7">The sequence shown here is derived from an EMBL/GenBank/DDBJ whole genome shotgun (WGS) entry which is preliminary data.</text>
</comment>
<evidence type="ECO:0000259" key="6">
    <source>
        <dbReference type="PROSITE" id="PS51072"/>
    </source>
</evidence>
<dbReference type="Gene3D" id="3.30.450.60">
    <property type="match status" value="1"/>
</dbReference>
<evidence type="ECO:0000256" key="3">
    <source>
        <dbReference type="ARBA" id="ARBA00022927"/>
    </source>
</evidence>
<dbReference type="PIRSF" id="PIRSF005992">
    <property type="entry name" value="Clathrin_mu"/>
    <property type="match status" value="1"/>
</dbReference>
<dbReference type="SUPFAM" id="SSF64356">
    <property type="entry name" value="SNARE-like"/>
    <property type="match status" value="1"/>
</dbReference>
<dbReference type="PANTHER" id="PTHR10529">
    <property type="entry name" value="AP COMPLEX SUBUNIT MU"/>
    <property type="match status" value="1"/>
</dbReference>
<protein>
    <submittedName>
        <fullName evidence="7">AP-3 complex subunit mu-1 (AP-3 adaptor complex mu3A subunit) (Adaptor-related protein complex 3 subunit mu-1) (Mu-adaptin 3A) (Mu3A-adaptin)</fullName>
    </submittedName>
</protein>
<dbReference type="EMBL" id="CAXAMM010009090">
    <property type="protein sequence ID" value="CAK9019341.1"/>
    <property type="molecule type" value="Genomic_DNA"/>
</dbReference>
<name>A0ABP0JYG9_9DINO</name>
<dbReference type="Gene3D" id="2.60.40.1170">
    <property type="entry name" value="Mu homology domain, subdomain B"/>
    <property type="match status" value="2"/>
</dbReference>
<evidence type="ECO:0000313" key="8">
    <source>
        <dbReference type="Proteomes" id="UP001642464"/>
    </source>
</evidence>
<dbReference type="InterPro" id="IPR001392">
    <property type="entry name" value="Clathrin_mu"/>
</dbReference>
<dbReference type="PRINTS" id="PR00314">
    <property type="entry name" value="CLATHRINADPT"/>
</dbReference>
<evidence type="ECO:0000256" key="1">
    <source>
        <dbReference type="ARBA" id="ARBA00004308"/>
    </source>
</evidence>
<dbReference type="InterPro" id="IPR050431">
    <property type="entry name" value="Adaptor_comp_med_subunit"/>
</dbReference>
<evidence type="ECO:0000256" key="2">
    <source>
        <dbReference type="ARBA" id="ARBA00022448"/>
    </source>
</evidence>
<reference evidence="7 8" key="1">
    <citation type="submission" date="2024-02" db="EMBL/GenBank/DDBJ databases">
        <authorList>
            <person name="Chen Y."/>
            <person name="Shah S."/>
            <person name="Dougan E. K."/>
            <person name="Thang M."/>
            <person name="Chan C."/>
        </authorList>
    </citation>
    <scope>NUCLEOTIDE SEQUENCE [LARGE SCALE GENOMIC DNA]</scope>
</reference>
<evidence type="ECO:0000256" key="5">
    <source>
        <dbReference type="PIRNR" id="PIRNR005992"/>
    </source>
</evidence>
<dbReference type="Proteomes" id="UP001642464">
    <property type="component" value="Unassembled WGS sequence"/>
</dbReference>
<keyword evidence="4" id="KW-0472">Membrane</keyword>